<evidence type="ECO:0000256" key="1">
    <source>
        <dbReference type="SAM" id="MobiDB-lite"/>
    </source>
</evidence>
<proteinExistence type="predicted"/>
<keyword evidence="3" id="KW-1185">Reference proteome</keyword>
<sequence length="384" mass="43694">MDGNFPDILADGFGSRHDDLNQKADLTLKGVYTSLMIISMIGTGLHGVHISGHILRVHKYTVPGFMLPFKIWILETFPEATQFYIHTSTELPRMRLWRSKTPLTWVQCRRINNVYVPNNQPISVVANPTELMLPFYVRYVNWTLSHQESPPRQHTPVGNSTDSPPPQHSPVQNSPPVVASPPRRKKYKSETSSTESGTNASSSQHPEIERTYMPRDTSTRLKKDEPNTGFGEEEEEEMINEEEEETYYHGTQLNYDDIGSHGLEGEVGHTPTHVEPSLDVGEHHTKIVTPIIRPQRKRGVPWYQRTPLTVMQSTPKVKKITKTRKKITDSGWLLSSVTFECLAHGKTAGQRKAVLNKSSIPHKCYCYPLVYGSATFRYLESRYL</sequence>
<feature type="compositionally biased region" description="Basic and acidic residues" evidence="1">
    <location>
        <begin position="206"/>
        <end position="226"/>
    </location>
</feature>
<accession>A0AAU9MP59</accession>
<name>A0AAU9MP59_9ASTR</name>
<dbReference type="Proteomes" id="UP001157418">
    <property type="component" value="Unassembled WGS sequence"/>
</dbReference>
<feature type="compositionally biased region" description="Acidic residues" evidence="1">
    <location>
        <begin position="231"/>
        <end position="245"/>
    </location>
</feature>
<reference evidence="2 3" key="1">
    <citation type="submission" date="2022-01" db="EMBL/GenBank/DDBJ databases">
        <authorList>
            <person name="Xiong W."/>
            <person name="Schranz E."/>
        </authorList>
    </citation>
    <scope>NUCLEOTIDE SEQUENCE [LARGE SCALE GENOMIC DNA]</scope>
</reference>
<protein>
    <submittedName>
        <fullName evidence="2">Uncharacterized protein</fullName>
    </submittedName>
</protein>
<feature type="region of interest" description="Disordered" evidence="1">
    <location>
        <begin position="147"/>
        <end position="245"/>
    </location>
</feature>
<gene>
    <name evidence="2" type="ORF">LVIROSA_LOCUS14283</name>
</gene>
<comment type="caution">
    <text evidence="2">The sequence shown here is derived from an EMBL/GenBank/DDBJ whole genome shotgun (WGS) entry which is preliminary data.</text>
</comment>
<evidence type="ECO:0000313" key="3">
    <source>
        <dbReference type="Proteomes" id="UP001157418"/>
    </source>
</evidence>
<organism evidence="2 3">
    <name type="scientific">Lactuca virosa</name>
    <dbReference type="NCBI Taxonomy" id="75947"/>
    <lineage>
        <taxon>Eukaryota</taxon>
        <taxon>Viridiplantae</taxon>
        <taxon>Streptophyta</taxon>
        <taxon>Embryophyta</taxon>
        <taxon>Tracheophyta</taxon>
        <taxon>Spermatophyta</taxon>
        <taxon>Magnoliopsida</taxon>
        <taxon>eudicotyledons</taxon>
        <taxon>Gunneridae</taxon>
        <taxon>Pentapetalae</taxon>
        <taxon>asterids</taxon>
        <taxon>campanulids</taxon>
        <taxon>Asterales</taxon>
        <taxon>Asteraceae</taxon>
        <taxon>Cichorioideae</taxon>
        <taxon>Cichorieae</taxon>
        <taxon>Lactucinae</taxon>
        <taxon>Lactuca</taxon>
    </lineage>
</organism>
<dbReference type="AlphaFoldDB" id="A0AAU9MP59"/>
<feature type="compositionally biased region" description="Low complexity" evidence="1">
    <location>
        <begin position="190"/>
        <end position="203"/>
    </location>
</feature>
<dbReference type="EMBL" id="CAKMRJ010002223">
    <property type="protein sequence ID" value="CAH1427256.1"/>
    <property type="molecule type" value="Genomic_DNA"/>
</dbReference>
<feature type="compositionally biased region" description="Polar residues" evidence="1">
    <location>
        <begin position="147"/>
        <end position="162"/>
    </location>
</feature>
<evidence type="ECO:0000313" key="2">
    <source>
        <dbReference type="EMBL" id="CAH1427256.1"/>
    </source>
</evidence>